<name>A0A173V6R1_PARDI</name>
<dbReference type="Proteomes" id="UP000095591">
    <property type="component" value="Unassembled WGS sequence"/>
</dbReference>
<feature type="region of interest" description="Disordered" evidence="1">
    <location>
        <begin position="374"/>
        <end position="428"/>
    </location>
</feature>
<evidence type="ECO:0000313" key="2">
    <source>
        <dbReference type="EMBL" id="CUN23019.1"/>
    </source>
</evidence>
<reference evidence="2 3" key="1">
    <citation type="submission" date="2015-09" db="EMBL/GenBank/DDBJ databases">
        <authorList>
            <consortium name="Pathogen Informatics"/>
        </authorList>
    </citation>
    <scope>NUCLEOTIDE SEQUENCE [LARGE SCALE GENOMIC DNA]</scope>
    <source>
        <strain evidence="2 3">2789STDY5608872</strain>
    </source>
</reference>
<gene>
    <name evidence="2" type="ORF">ERS852429_02713</name>
</gene>
<sequence length="428" mass="48784">MSEVEEKDLEQKSLQQLFADSQETLEEAQARKSAEELTFTRFKNFIMDKAKTYRIRILPLSPKDERRGYEHPVRQKWLKINNPDTGKDINIKVCRAIDAGYSVDLIDTYKKLALDAVKGDKDLEDKIKNGSFGGGLKYDYNHAMYIYDLDNMEEGMMIWEASNGQWKGLEDQKDPVWKKLVEKNKNPKYPCPISSFDKGYPVEIQKKKGPKTEYVFSIDILGDSLPLDEKQLSDLVKAPLLTDIVKRYTKYHLGATIEFLKQYDETIGQNIMSNEEMVNAIEILKGELPADDTSSFSFKKGDNGNDEPDDAITYDKLSAMYDDLTGKGITDKSDEGQNLRSLIAEYIKSRNLSVKVERKKTNMTLLDEIEAELEALGEEPSAKTSQSTSVNSKEEKEDLQEEDNESNEEDCPNQDATAEPAVGRRKRK</sequence>
<evidence type="ECO:0000313" key="3">
    <source>
        <dbReference type="Proteomes" id="UP000095591"/>
    </source>
</evidence>
<organism evidence="2 3">
    <name type="scientific">Parabacteroides distasonis</name>
    <dbReference type="NCBI Taxonomy" id="823"/>
    <lineage>
        <taxon>Bacteria</taxon>
        <taxon>Pseudomonadati</taxon>
        <taxon>Bacteroidota</taxon>
        <taxon>Bacteroidia</taxon>
        <taxon>Bacteroidales</taxon>
        <taxon>Tannerellaceae</taxon>
        <taxon>Parabacteroides</taxon>
    </lineage>
</organism>
<proteinExistence type="predicted"/>
<feature type="compositionally biased region" description="Acidic residues" evidence="1">
    <location>
        <begin position="397"/>
        <end position="412"/>
    </location>
</feature>
<protein>
    <submittedName>
        <fullName evidence="2">Uncharacterized protein</fullName>
    </submittedName>
</protein>
<dbReference type="RefSeq" id="WP_057319608.1">
    <property type="nucleotide sequence ID" value="NZ_CYXP01000006.1"/>
</dbReference>
<dbReference type="EMBL" id="CYXP01000006">
    <property type="protein sequence ID" value="CUN23019.1"/>
    <property type="molecule type" value="Genomic_DNA"/>
</dbReference>
<dbReference type="AlphaFoldDB" id="A0A173V6R1"/>
<evidence type="ECO:0000256" key="1">
    <source>
        <dbReference type="SAM" id="MobiDB-lite"/>
    </source>
</evidence>
<accession>A0A173V6R1</accession>